<name>A0ABZ3IUA7_9FIRM</name>
<protein>
    <submittedName>
        <fullName evidence="2">Uncharacterized protein</fullName>
    </submittedName>
</protein>
<feature type="transmembrane region" description="Helical" evidence="1">
    <location>
        <begin position="20"/>
        <end position="39"/>
    </location>
</feature>
<dbReference type="EMBL" id="CP155573">
    <property type="protein sequence ID" value="XFO69121.1"/>
    <property type="molecule type" value="Genomic_DNA"/>
</dbReference>
<reference evidence="2" key="1">
    <citation type="submission" date="2024-05" db="EMBL/GenBank/DDBJ databases">
        <title>Isolation and characterization of Sporomusa carbonis sp. nov., a carboxydotrophic hydrogenogen in the genus of Sporomusa isolated from a charcoal burning pile.</title>
        <authorList>
            <person name="Boeer T."/>
            <person name="Rosenbaum F."/>
            <person name="Eysell L."/>
            <person name="Mueller V."/>
            <person name="Daniel R."/>
            <person name="Poehlein A."/>
        </authorList>
    </citation>
    <scope>NUCLEOTIDE SEQUENCE [LARGE SCALE GENOMIC DNA]</scope>
    <source>
        <strain evidence="2">DSM 10669</strain>
    </source>
</reference>
<dbReference type="RefSeq" id="WP_281253660.1">
    <property type="nucleotide sequence ID" value="NZ_CP155573.1"/>
</dbReference>
<gene>
    <name evidence="2" type="ORF">SPSIL_053510</name>
</gene>
<keyword evidence="1" id="KW-1133">Transmembrane helix</keyword>
<dbReference type="Proteomes" id="UP000216752">
    <property type="component" value="Chromosome"/>
</dbReference>
<organism evidence="2 3">
    <name type="scientific">Sporomusa silvacetica DSM 10669</name>
    <dbReference type="NCBI Taxonomy" id="1123289"/>
    <lineage>
        <taxon>Bacteria</taxon>
        <taxon>Bacillati</taxon>
        <taxon>Bacillota</taxon>
        <taxon>Negativicutes</taxon>
        <taxon>Selenomonadales</taxon>
        <taxon>Sporomusaceae</taxon>
        <taxon>Sporomusa</taxon>
    </lineage>
</organism>
<keyword evidence="1" id="KW-0472">Membrane</keyword>
<accession>A0ABZ3IUA7</accession>
<sequence>MVAEQKAAKPQIDEMEKRAWPLKGSIVAFASIVYVFLMIV</sequence>
<evidence type="ECO:0000313" key="3">
    <source>
        <dbReference type="Proteomes" id="UP000216752"/>
    </source>
</evidence>
<evidence type="ECO:0000313" key="2">
    <source>
        <dbReference type="EMBL" id="XFO69121.1"/>
    </source>
</evidence>
<proteinExistence type="predicted"/>
<keyword evidence="3" id="KW-1185">Reference proteome</keyword>
<evidence type="ECO:0000256" key="1">
    <source>
        <dbReference type="SAM" id="Phobius"/>
    </source>
</evidence>
<keyword evidence="1" id="KW-0812">Transmembrane</keyword>